<evidence type="ECO:0008006" key="3">
    <source>
        <dbReference type="Google" id="ProtNLM"/>
    </source>
</evidence>
<evidence type="ECO:0000313" key="1">
    <source>
        <dbReference type="EMBL" id="KAK8845184.1"/>
    </source>
</evidence>
<protein>
    <recommendedName>
        <fullName evidence="3">Protein kinase domain-containing protein</fullName>
    </recommendedName>
</protein>
<dbReference type="Proteomes" id="UP001470230">
    <property type="component" value="Unassembled WGS sequence"/>
</dbReference>
<gene>
    <name evidence="1" type="ORF">M9Y10_021366</name>
</gene>
<dbReference type="InterPro" id="IPR011009">
    <property type="entry name" value="Kinase-like_dom_sf"/>
</dbReference>
<proteinExistence type="predicted"/>
<dbReference type="Gene3D" id="3.30.200.20">
    <property type="entry name" value="Phosphorylase Kinase, domain 1"/>
    <property type="match status" value="1"/>
</dbReference>
<comment type="caution">
    <text evidence="1">The sequence shown here is derived from an EMBL/GenBank/DDBJ whole genome shotgun (WGS) entry which is preliminary data.</text>
</comment>
<sequence>MQNHFELFQNTFNEHKIELYNQYLDQKLQYFLFFYITNDNHNEQIINQKENVSKVIITAKNDQNIFIIFEKTILVISEKDFRLLSIFLNKSKAEKATIITLTNDLDDIFHEYKQKDEDSYFQNQLIDHIKTFSKRFESKNQFSNEMQKIWKKVTFCLCAYFLQKSFNKFKIDRIDKFNQVNHSQIKEIELNEDQVCRLNYLDSGSQTQVYLFYHIEREEFFVVKYFAKSDLVKCRREDDNYKELQFPLLPSYYGMKKDKNNYCLMMEFIYGR</sequence>
<dbReference type="EMBL" id="JAPFFF010000031">
    <property type="protein sequence ID" value="KAK8845184.1"/>
    <property type="molecule type" value="Genomic_DNA"/>
</dbReference>
<evidence type="ECO:0000313" key="2">
    <source>
        <dbReference type="Proteomes" id="UP001470230"/>
    </source>
</evidence>
<reference evidence="1 2" key="1">
    <citation type="submission" date="2024-04" db="EMBL/GenBank/DDBJ databases">
        <title>Tritrichomonas musculus Genome.</title>
        <authorList>
            <person name="Alves-Ferreira E."/>
            <person name="Grigg M."/>
            <person name="Lorenzi H."/>
            <person name="Galac M."/>
        </authorList>
    </citation>
    <scope>NUCLEOTIDE SEQUENCE [LARGE SCALE GENOMIC DNA]</scope>
    <source>
        <strain evidence="1 2">EAF2021</strain>
    </source>
</reference>
<dbReference type="SUPFAM" id="SSF56112">
    <property type="entry name" value="Protein kinase-like (PK-like)"/>
    <property type="match status" value="1"/>
</dbReference>
<organism evidence="1 2">
    <name type="scientific">Tritrichomonas musculus</name>
    <dbReference type="NCBI Taxonomy" id="1915356"/>
    <lineage>
        <taxon>Eukaryota</taxon>
        <taxon>Metamonada</taxon>
        <taxon>Parabasalia</taxon>
        <taxon>Tritrichomonadida</taxon>
        <taxon>Tritrichomonadidae</taxon>
        <taxon>Tritrichomonas</taxon>
    </lineage>
</organism>
<accession>A0ABR2HDQ5</accession>
<name>A0ABR2HDQ5_9EUKA</name>
<keyword evidence="2" id="KW-1185">Reference proteome</keyword>